<protein>
    <submittedName>
        <fullName evidence="2">Uncharacterized protein</fullName>
    </submittedName>
</protein>
<name>A0AC35TPC2_9BILA</name>
<sequence length="181" mass="20916">MKGSVHFTNFQNDIKELVSEFTIDKNVFVERKKLLKDLNKLNTELKNVTNDFEKGEELIKKLSKKLNDNKNDSGRRKLLNKKLQNLVIEFEKKDVERGKLFIDELDKLDTEFENNINDFGRRKQLIGNAARNIKNFLDQNPKTVINPDTAKNPPTTENSDANNNNTPALEAENLQGRSEEQ</sequence>
<dbReference type="WBParaSite" id="RSKR_0000260100.1">
    <property type="protein sequence ID" value="RSKR_0000260100.1"/>
    <property type="gene ID" value="RSKR_0000260100"/>
</dbReference>
<reference evidence="2" key="1">
    <citation type="submission" date="2016-11" db="UniProtKB">
        <authorList>
            <consortium name="WormBaseParasite"/>
        </authorList>
    </citation>
    <scope>IDENTIFICATION</scope>
    <source>
        <strain evidence="2">KR3021</strain>
    </source>
</reference>
<accession>A0AC35TPC2</accession>
<dbReference type="Proteomes" id="UP000095286">
    <property type="component" value="Unplaced"/>
</dbReference>
<organism evidence="1 2">
    <name type="scientific">Rhabditophanes sp. KR3021</name>
    <dbReference type="NCBI Taxonomy" id="114890"/>
    <lineage>
        <taxon>Eukaryota</taxon>
        <taxon>Metazoa</taxon>
        <taxon>Ecdysozoa</taxon>
        <taxon>Nematoda</taxon>
        <taxon>Chromadorea</taxon>
        <taxon>Rhabditida</taxon>
        <taxon>Tylenchina</taxon>
        <taxon>Panagrolaimomorpha</taxon>
        <taxon>Strongyloidoidea</taxon>
        <taxon>Alloionematidae</taxon>
        <taxon>Rhabditophanes</taxon>
    </lineage>
</organism>
<proteinExistence type="predicted"/>
<evidence type="ECO:0000313" key="1">
    <source>
        <dbReference type="Proteomes" id="UP000095286"/>
    </source>
</evidence>
<evidence type="ECO:0000313" key="2">
    <source>
        <dbReference type="WBParaSite" id="RSKR_0000260100.1"/>
    </source>
</evidence>